<feature type="domain" description="Peptidase S1" evidence="4">
    <location>
        <begin position="30"/>
        <end position="240"/>
    </location>
</feature>
<dbReference type="EMBL" id="JBHTIF010000002">
    <property type="protein sequence ID" value="MFD0726500.1"/>
    <property type="molecule type" value="Genomic_DNA"/>
</dbReference>
<dbReference type="InterPro" id="IPR009003">
    <property type="entry name" value="Peptidase_S1_PA"/>
</dbReference>
<dbReference type="Gene3D" id="2.60.120.380">
    <property type="match status" value="1"/>
</dbReference>
<feature type="signal peptide" evidence="3">
    <location>
        <begin position="1"/>
        <end position="26"/>
    </location>
</feature>
<evidence type="ECO:0000256" key="3">
    <source>
        <dbReference type="SAM" id="SignalP"/>
    </source>
</evidence>
<dbReference type="InterPro" id="IPR043504">
    <property type="entry name" value="Peptidase_S1_PA_chymotrypsin"/>
</dbReference>
<dbReference type="EC" id="3.4.21.-" evidence="5"/>
<evidence type="ECO:0000259" key="4">
    <source>
        <dbReference type="PROSITE" id="PS50240"/>
    </source>
</evidence>
<dbReference type="InterPro" id="IPR007280">
    <property type="entry name" value="Peptidase_C_arc/bac"/>
</dbReference>
<dbReference type="RefSeq" id="WP_386824425.1">
    <property type="nucleotide sequence ID" value="NZ_JBHTIF010000002.1"/>
</dbReference>
<evidence type="ECO:0000256" key="1">
    <source>
        <dbReference type="ARBA" id="ARBA00007664"/>
    </source>
</evidence>
<comment type="caution">
    <text evidence="5">The sequence shown here is derived from an EMBL/GenBank/DDBJ whole genome shotgun (WGS) entry which is preliminary data.</text>
</comment>
<evidence type="ECO:0000256" key="2">
    <source>
        <dbReference type="ARBA" id="ARBA00023157"/>
    </source>
</evidence>
<name>A0ABW2YE70_9GAMM</name>
<dbReference type="Gene3D" id="2.40.10.10">
    <property type="entry name" value="Trypsin-like serine proteases"/>
    <property type="match status" value="1"/>
</dbReference>
<dbReference type="PANTHER" id="PTHR24276">
    <property type="entry name" value="POLYSERASE-RELATED"/>
    <property type="match status" value="1"/>
</dbReference>
<keyword evidence="2" id="KW-1015">Disulfide bond</keyword>
<dbReference type="Pfam" id="PF00089">
    <property type="entry name" value="Trypsin"/>
    <property type="match status" value="1"/>
</dbReference>
<dbReference type="InterPro" id="IPR018114">
    <property type="entry name" value="TRYPSIN_HIS"/>
</dbReference>
<comment type="similarity">
    <text evidence="1">Belongs to the peptidase S1 family.</text>
</comment>
<dbReference type="Pfam" id="PF04151">
    <property type="entry name" value="PPC"/>
    <property type="match status" value="1"/>
</dbReference>
<dbReference type="GO" id="GO:0016787">
    <property type="term" value="F:hydrolase activity"/>
    <property type="evidence" value="ECO:0007669"/>
    <property type="project" value="UniProtKB-KW"/>
</dbReference>
<dbReference type="PROSITE" id="PS00134">
    <property type="entry name" value="TRYPSIN_HIS"/>
    <property type="match status" value="1"/>
</dbReference>
<dbReference type="PANTHER" id="PTHR24276:SF98">
    <property type="entry name" value="FI18310P1-RELATED"/>
    <property type="match status" value="1"/>
</dbReference>
<dbReference type="InterPro" id="IPR001314">
    <property type="entry name" value="Peptidase_S1A"/>
</dbReference>
<dbReference type="SUPFAM" id="SSF50494">
    <property type="entry name" value="Trypsin-like serine proteases"/>
    <property type="match status" value="1"/>
</dbReference>
<evidence type="ECO:0000313" key="5">
    <source>
        <dbReference type="EMBL" id="MFD0726500.1"/>
    </source>
</evidence>
<keyword evidence="5" id="KW-0378">Hydrolase</keyword>
<accession>A0ABW2YE70</accession>
<organism evidence="5 6">
    <name type="scientific">Lysobacter brunescens</name>
    <dbReference type="NCBI Taxonomy" id="262323"/>
    <lineage>
        <taxon>Bacteria</taxon>
        <taxon>Pseudomonadati</taxon>
        <taxon>Pseudomonadota</taxon>
        <taxon>Gammaproteobacteria</taxon>
        <taxon>Lysobacterales</taxon>
        <taxon>Lysobacteraceae</taxon>
        <taxon>Lysobacter</taxon>
    </lineage>
</organism>
<evidence type="ECO:0000313" key="6">
    <source>
        <dbReference type="Proteomes" id="UP001597110"/>
    </source>
</evidence>
<proteinExistence type="inferred from homology"/>
<dbReference type="CDD" id="cd00190">
    <property type="entry name" value="Tryp_SPc"/>
    <property type="match status" value="1"/>
</dbReference>
<dbReference type="SMART" id="SM00020">
    <property type="entry name" value="Tryp_SPc"/>
    <property type="match status" value="1"/>
</dbReference>
<dbReference type="InterPro" id="IPR001254">
    <property type="entry name" value="Trypsin_dom"/>
</dbReference>
<feature type="chain" id="PRO_5045850749" evidence="3">
    <location>
        <begin position="27"/>
        <end position="350"/>
    </location>
</feature>
<sequence length="350" mass="35716">MVNASRKFLFAAIGLTLAATSLHASAQQRIVGGSLVPSGSYPWTAALLSSSGSQFCGGSLISPKWVVTAAHCSSSAASVRVGSVDRTSGGQVIRVIRRINHPQYSTQNDIALLELETPVSGITPVTRGTSSPAVGSTVRLLGWGQVTSPFGGDSGSRYLKMLDTTVLTPSTCSGTGAGDLCFRGTTTATACKGDSGGPALAGSLLVGATSRSGRSATYCGEDVIYTNVTYYKAWIDSYVNGGGGGTGTVVHNVNLPSVATGAWSSFYTVSVPAGTTSLVVNISGGTGDADLYVRAGAAPTTTSYSCRPYLSGNTETCTINNPTAGTTYYIGVRAYSAFSGVNMKATRSPN</sequence>
<dbReference type="InterPro" id="IPR050430">
    <property type="entry name" value="Peptidase_S1"/>
</dbReference>
<dbReference type="PRINTS" id="PR00722">
    <property type="entry name" value="CHYMOTRYPSIN"/>
</dbReference>
<gene>
    <name evidence="5" type="ORF">ACFQ0E_12940</name>
</gene>
<keyword evidence="6" id="KW-1185">Reference proteome</keyword>
<dbReference type="PROSITE" id="PS50240">
    <property type="entry name" value="TRYPSIN_DOM"/>
    <property type="match status" value="1"/>
</dbReference>
<dbReference type="Proteomes" id="UP001597110">
    <property type="component" value="Unassembled WGS sequence"/>
</dbReference>
<reference evidence="6" key="1">
    <citation type="journal article" date="2019" name="Int. J. Syst. Evol. Microbiol.">
        <title>The Global Catalogue of Microorganisms (GCM) 10K type strain sequencing project: providing services to taxonomists for standard genome sequencing and annotation.</title>
        <authorList>
            <consortium name="The Broad Institute Genomics Platform"/>
            <consortium name="The Broad Institute Genome Sequencing Center for Infectious Disease"/>
            <person name="Wu L."/>
            <person name="Ma J."/>
        </authorList>
    </citation>
    <scope>NUCLEOTIDE SEQUENCE [LARGE SCALE GENOMIC DNA]</scope>
    <source>
        <strain evidence="6">CCUG 55585</strain>
    </source>
</reference>
<keyword evidence="3" id="KW-0732">Signal</keyword>
<protein>
    <submittedName>
        <fullName evidence="5">Trypsin-like serine protease</fullName>
        <ecNumber evidence="5">3.4.21.-</ecNumber>
    </submittedName>
</protein>